<dbReference type="RefSeq" id="XP_028884989.1">
    <property type="nucleotide sequence ID" value="XM_029023793.1"/>
</dbReference>
<dbReference type="PANTHER" id="PTHR33146">
    <property type="entry name" value="ENDONUCLEASE 4"/>
    <property type="match status" value="1"/>
</dbReference>
<proteinExistence type="inferred from homology"/>
<evidence type="ECO:0000256" key="3">
    <source>
        <dbReference type="ARBA" id="ARBA00022723"/>
    </source>
</evidence>
<sequence>MTAQKTALLPILAVVMGLVLLSSPAHAWWCKGHMAVAEIARRHLEPNVAALVEAAASDLSKSGPFPKSPDFVQLSCWADDVKSLGLGVMGEWHYIDTPYNPQNVPIKKWPVSPENVLTVIKGLVKTLENPKKLVLPQYVISFAIANLVHFYGDIHQPLHATELHSPAYPNGDGGGNTETVYVNGSKMKLHALWDSICEGPQVDPPRPLKSSDYADIKKFADYLEDTYKFTAKQKAETNASVMADESYTAAVEAVYPGISNGVTVNETYLAQCKATAEPRVALAGYRLATQLNALFANNSVVKGKYHFLVAYVKKSLVTSYTWLTGNEEGY</sequence>
<dbReference type="InterPro" id="IPR003154">
    <property type="entry name" value="S1/P1nuclease"/>
</dbReference>
<evidence type="ECO:0000313" key="9">
    <source>
        <dbReference type="EMBL" id="ORC90923.1"/>
    </source>
</evidence>
<dbReference type="GO" id="GO:0006308">
    <property type="term" value="P:DNA catabolic process"/>
    <property type="evidence" value="ECO:0007669"/>
    <property type="project" value="InterPro"/>
</dbReference>
<protein>
    <submittedName>
        <fullName evidence="9">Class I nuclease-like protein</fullName>
    </submittedName>
</protein>
<dbReference type="Gene3D" id="1.10.575.10">
    <property type="entry name" value="P1 Nuclease"/>
    <property type="match status" value="1"/>
</dbReference>
<dbReference type="Pfam" id="PF02265">
    <property type="entry name" value="S1-P1_nuclease"/>
    <property type="match status" value="1"/>
</dbReference>
<keyword evidence="8" id="KW-0732">Signal</keyword>
<dbReference type="SUPFAM" id="SSF48537">
    <property type="entry name" value="Phospholipase C/P1 nuclease"/>
    <property type="match status" value="1"/>
</dbReference>
<dbReference type="GeneID" id="39983573"/>
<feature type="signal peptide" evidence="8">
    <location>
        <begin position="1"/>
        <end position="27"/>
    </location>
</feature>
<evidence type="ECO:0000256" key="4">
    <source>
        <dbReference type="ARBA" id="ARBA00022759"/>
    </source>
</evidence>
<dbReference type="Proteomes" id="UP000192257">
    <property type="component" value="Unassembled WGS sequence"/>
</dbReference>
<evidence type="ECO:0000256" key="8">
    <source>
        <dbReference type="SAM" id="SignalP"/>
    </source>
</evidence>
<keyword evidence="10" id="KW-1185">Reference proteome</keyword>
<comment type="similarity">
    <text evidence="1">Belongs to the nuclease type I family.</text>
</comment>
<dbReference type="GO" id="GO:0046872">
    <property type="term" value="F:metal ion binding"/>
    <property type="evidence" value="ECO:0007669"/>
    <property type="project" value="UniProtKB-KW"/>
</dbReference>
<accession>A0A1X0P2K7</accession>
<comment type="caution">
    <text evidence="9">The sequence shown here is derived from an EMBL/GenBank/DDBJ whole genome shotgun (WGS) entry which is preliminary data.</text>
</comment>
<evidence type="ECO:0000256" key="5">
    <source>
        <dbReference type="ARBA" id="ARBA00022801"/>
    </source>
</evidence>
<reference evidence="9 10" key="1">
    <citation type="submission" date="2017-03" db="EMBL/GenBank/DDBJ databases">
        <title>An alternative strategy for trypanosome survival in the mammalian bloodstream revealed through genome and transcriptome analysis of the ubiquitous bovine parasite Trypanosoma (Megatrypanum) theileri.</title>
        <authorList>
            <person name="Kelly S."/>
            <person name="Ivens A."/>
            <person name="Mott A."/>
            <person name="O'Neill E."/>
            <person name="Emms D."/>
            <person name="Macleod O."/>
            <person name="Voorheis P."/>
            <person name="Matthews J."/>
            <person name="Matthews K."/>
            <person name="Carrington M."/>
        </authorList>
    </citation>
    <scope>NUCLEOTIDE SEQUENCE [LARGE SCALE GENOMIC DNA]</scope>
    <source>
        <strain evidence="9">Edinburgh</strain>
    </source>
</reference>
<keyword evidence="4" id="KW-0255">Endonuclease</keyword>
<dbReference type="GO" id="GO:0003676">
    <property type="term" value="F:nucleic acid binding"/>
    <property type="evidence" value="ECO:0007669"/>
    <property type="project" value="InterPro"/>
</dbReference>
<keyword evidence="5" id="KW-0378">Hydrolase</keyword>
<evidence type="ECO:0000256" key="7">
    <source>
        <dbReference type="ARBA" id="ARBA00023180"/>
    </source>
</evidence>
<dbReference type="OrthoDB" id="441446at2759"/>
<dbReference type="CDD" id="cd11010">
    <property type="entry name" value="S1-P1_nuclease"/>
    <property type="match status" value="1"/>
</dbReference>
<dbReference type="GO" id="GO:0016788">
    <property type="term" value="F:hydrolase activity, acting on ester bonds"/>
    <property type="evidence" value="ECO:0007669"/>
    <property type="project" value="InterPro"/>
</dbReference>
<dbReference type="EMBL" id="NBCO01000007">
    <property type="protein sequence ID" value="ORC90923.1"/>
    <property type="molecule type" value="Genomic_DNA"/>
</dbReference>
<keyword evidence="2" id="KW-0540">Nuclease</keyword>
<evidence type="ECO:0000256" key="6">
    <source>
        <dbReference type="ARBA" id="ARBA00023157"/>
    </source>
</evidence>
<dbReference type="VEuPathDB" id="TriTrypDB:TM35_000073470"/>
<dbReference type="PANTHER" id="PTHR33146:SF10">
    <property type="entry name" value="STRAND-SPECIFIC NUCLEASE, PUTATIVE-RELATED"/>
    <property type="match status" value="1"/>
</dbReference>
<keyword evidence="3" id="KW-0479">Metal-binding</keyword>
<keyword evidence="7" id="KW-0325">Glycoprotein</keyword>
<feature type="chain" id="PRO_5012191072" evidence="8">
    <location>
        <begin position="28"/>
        <end position="330"/>
    </location>
</feature>
<evidence type="ECO:0000256" key="2">
    <source>
        <dbReference type="ARBA" id="ARBA00022722"/>
    </source>
</evidence>
<dbReference type="InterPro" id="IPR008947">
    <property type="entry name" value="PLipase_C/P1_nuclease_dom_sf"/>
</dbReference>
<dbReference type="FunFam" id="1.10.575.10:FF:000003">
    <property type="entry name" value="Single strand-specific nuclease, putative"/>
    <property type="match status" value="1"/>
</dbReference>
<keyword evidence="6" id="KW-1015">Disulfide bond</keyword>
<evidence type="ECO:0000313" key="10">
    <source>
        <dbReference type="Proteomes" id="UP000192257"/>
    </source>
</evidence>
<gene>
    <name evidence="9" type="ORF">TM35_000073470</name>
</gene>
<name>A0A1X0P2K7_9TRYP</name>
<dbReference type="STRING" id="67003.A0A1X0P2K7"/>
<organism evidence="9 10">
    <name type="scientific">Trypanosoma theileri</name>
    <dbReference type="NCBI Taxonomy" id="67003"/>
    <lineage>
        <taxon>Eukaryota</taxon>
        <taxon>Discoba</taxon>
        <taxon>Euglenozoa</taxon>
        <taxon>Kinetoplastea</taxon>
        <taxon>Metakinetoplastina</taxon>
        <taxon>Trypanosomatida</taxon>
        <taxon>Trypanosomatidae</taxon>
        <taxon>Trypanosoma</taxon>
    </lineage>
</organism>
<dbReference type="GO" id="GO:0004519">
    <property type="term" value="F:endonuclease activity"/>
    <property type="evidence" value="ECO:0007669"/>
    <property type="project" value="UniProtKB-KW"/>
</dbReference>
<dbReference type="AlphaFoldDB" id="A0A1X0P2K7"/>
<evidence type="ECO:0000256" key="1">
    <source>
        <dbReference type="ARBA" id="ARBA00009547"/>
    </source>
</evidence>